<dbReference type="InterPro" id="IPR006620">
    <property type="entry name" value="Pro_4_hyd_alph"/>
</dbReference>
<dbReference type="GO" id="GO:0051213">
    <property type="term" value="F:dioxygenase activity"/>
    <property type="evidence" value="ECO:0007669"/>
    <property type="project" value="UniProtKB-KW"/>
</dbReference>
<evidence type="ECO:0000256" key="4">
    <source>
        <dbReference type="ARBA" id="ARBA00023002"/>
    </source>
</evidence>
<name>M2QYU9_CERS8</name>
<evidence type="ECO:0000256" key="5">
    <source>
        <dbReference type="ARBA" id="ARBA00023004"/>
    </source>
</evidence>
<keyword evidence="3" id="KW-0223">Dioxygenase</keyword>
<keyword evidence="4" id="KW-0560">Oxidoreductase</keyword>
<dbReference type="HOGENOM" id="CLU_019613_2_1_1"/>
<dbReference type="Pfam" id="PF13640">
    <property type="entry name" value="2OG-FeII_Oxy_3"/>
    <property type="match status" value="1"/>
</dbReference>
<dbReference type="PANTHER" id="PTHR33099">
    <property type="entry name" value="FE2OG DIOXYGENASE DOMAIN-CONTAINING PROTEIN"/>
    <property type="match status" value="1"/>
</dbReference>
<dbReference type="InterPro" id="IPR044862">
    <property type="entry name" value="Pro_4_hyd_alph_FE2OG_OXY"/>
</dbReference>
<evidence type="ECO:0000256" key="3">
    <source>
        <dbReference type="ARBA" id="ARBA00022964"/>
    </source>
</evidence>
<evidence type="ECO:0000256" key="1">
    <source>
        <dbReference type="ARBA" id="ARBA00001961"/>
    </source>
</evidence>
<protein>
    <recommendedName>
        <fullName evidence="6">Fe2OG dioxygenase domain-containing protein</fullName>
    </recommendedName>
</protein>
<evidence type="ECO:0000256" key="2">
    <source>
        <dbReference type="ARBA" id="ARBA00022723"/>
    </source>
</evidence>
<evidence type="ECO:0000313" key="7">
    <source>
        <dbReference type="EMBL" id="EMD42338.1"/>
    </source>
</evidence>
<dbReference type="AlphaFoldDB" id="M2QYU9"/>
<evidence type="ECO:0000259" key="6">
    <source>
        <dbReference type="PROSITE" id="PS51471"/>
    </source>
</evidence>
<dbReference type="PROSITE" id="PS51471">
    <property type="entry name" value="FE2OG_OXY"/>
    <property type="match status" value="1"/>
</dbReference>
<accession>M2QYU9</accession>
<reference evidence="7 8" key="1">
    <citation type="journal article" date="2012" name="Proc. Natl. Acad. Sci. U.S.A.">
        <title>Comparative genomics of Ceriporiopsis subvermispora and Phanerochaete chrysosporium provide insight into selective ligninolysis.</title>
        <authorList>
            <person name="Fernandez-Fueyo E."/>
            <person name="Ruiz-Duenas F.J."/>
            <person name="Ferreira P."/>
            <person name="Floudas D."/>
            <person name="Hibbett D.S."/>
            <person name="Canessa P."/>
            <person name="Larrondo L.F."/>
            <person name="James T.Y."/>
            <person name="Seelenfreund D."/>
            <person name="Lobos S."/>
            <person name="Polanco R."/>
            <person name="Tello M."/>
            <person name="Honda Y."/>
            <person name="Watanabe T."/>
            <person name="Watanabe T."/>
            <person name="Ryu J.S."/>
            <person name="Kubicek C.P."/>
            <person name="Schmoll M."/>
            <person name="Gaskell J."/>
            <person name="Hammel K.E."/>
            <person name="St John F.J."/>
            <person name="Vanden Wymelenberg A."/>
            <person name="Sabat G."/>
            <person name="Splinter BonDurant S."/>
            <person name="Syed K."/>
            <person name="Yadav J.S."/>
            <person name="Doddapaneni H."/>
            <person name="Subramanian V."/>
            <person name="Lavin J.L."/>
            <person name="Oguiza J.A."/>
            <person name="Perez G."/>
            <person name="Pisabarro A.G."/>
            <person name="Ramirez L."/>
            <person name="Santoyo F."/>
            <person name="Master E."/>
            <person name="Coutinho P.M."/>
            <person name="Henrissat B."/>
            <person name="Lombard V."/>
            <person name="Magnuson J.K."/>
            <person name="Kuees U."/>
            <person name="Hori C."/>
            <person name="Igarashi K."/>
            <person name="Samejima M."/>
            <person name="Held B.W."/>
            <person name="Barry K.W."/>
            <person name="LaButti K.M."/>
            <person name="Lapidus A."/>
            <person name="Lindquist E.A."/>
            <person name="Lucas S.M."/>
            <person name="Riley R."/>
            <person name="Salamov A.A."/>
            <person name="Hoffmeister D."/>
            <person name="Schwenk D."/>
            <person name="Hadar Y."/>
            <person name="Yarden O."/>
            <person name="de Vries R.P."/>
            <person name="Wiebenga A."/>
            <person name="Stenlid J."/>
            <person name="Eastwood D."/>
            <person name="Grigoriev I.V."/>
            <person name="Berka R.M."/>
            <person name="Blanchette R.A."/>
            <person name="Kersten P."/>
            <person name="Martinez A.T."/>
            <person name="Vicuna R."/>
            <person name="Cullen D."/>
        </authorList>
    </citation>
    <scope>NUCLEOTIDE SEQUENCE [LARGE SCALE GENOMIC DNA]</scope>
    <source>
        <strain evidence="7 8">B</strain>
    </source>
</reference>
<feature type="domain" description="Fe2OG dioxygenase" evidence="6">
    <location>
        <begin position="88"/>
        <end position="189"/>
    </location>
</feature>
<dbReference type="Gene3D" id="2.60.120.620">
    <property type="entry name" value="q2cbj1_9rhob like domain"/>
    <property type="match status" value="1"/>
</dbReference>
<comment type="cofactor">
    <cofactor evidence="1">
        <name>L-ascorbate</name>
        <dbReference type="ChEBI" id="CHEBI:38290"/>
    </cofactor>
</comment>
<dbReference type="Proteomes" id="UP000016930">
    <property type="component" value="Unassembled WGS sequence"/>
</dbReference>
<keyword evidence="8" id="KW-1185">Reference proteome</keyword>
<evidence type="ECO:0000313" key="8">
    <source>
        <dbReference type="Proteomes" id="UP000016930"/>
    </source>
</evidence>
<dbReference type="SMART" id="SM00702">
    <property type="entry name" value="P4Hc"/>
    <property type="match status" value="1"/>
</dbReference>
<gene>
    <name evidence="7" type="ORF">CERSUDRAFT_42551</name>
</gene>
<dbReference type="EMBL" id="KB445791">
    <property type="protein sequence ID" value="EMD42338.1"/>
    <property type="molecule type" value="Genomic_DNA"/>
</dbReference>
<organism evidence="7 8">
    <name type="scientific">Ceriporiopsis subvermispora (strain B)</name>
    <name type="common">White-rot fungus</name>
    <name type="synonym">Gelatoporia subvermispora</name>
    <dbReference type="NCBI Taxonomy" id="914234"/>
    <lineage>
        <taxon>Eukaryota</taxon>
        <taxon>Fungi</taxon>
        <taxon>Dikarya</taxon>
        <taxon>Basidiomycota</taxon>
        <taxon>Agaricomycotina</taxon>
        <taxon>Agaricomycetes</taxon>
        <taxon>Polyporales</taxon>
        <taxon>Gelatoporiaceae</taxon>
        <taxon>Gelatoporia</taxon>
    </lineage>
</organism>
<dbReference type="GO" id="GO:0005506">
    <property type="term" value="F:iron ion binding"/>
    <property type="evidence" value="ECO:0007669"/>
    <property type="project" value="InterPro"/>
</dbReference>
<keyword evidence="2" id="KW-0479">Metal-binding</keyword>
<dbReference type="GO" id="GO:0031418">
    <property type="term" value="F:L-ascorbic acid binding"/>
    <property type="evidence" value="ECO:0007669"/>
    <property type="project" value="InterPro"/>
</dbReference>
<dbReference type="InterPro" id="IPR005123">
    <property type="entry name" value="Oxoglu/Fe-dep_dioxygenase_dom"/>
</dbReference>
<dbReference type="STRING" id="914234.M2QYU9"/>
<sequence>MPYPVCTHAKVNCSRIDLLNATEEELQDLAQGCEPATFGKGGEDVLDETYRKSGKLDVTSFATNFHPQSCGLLSIVRGDLLEGDRERPIQAELYKLNVYGPGSFFRPHRDTPRSRKMFGSLVLVFPASHEGGELKLRHAGEEWTFDPAAALSKIKTPCIGYVAFFSDVEHEVLPVQSGHRVTVTYNLYFADDPDASLSASLGPAVRDPPANEVAFRTELASLLEDQSFLPEGGTVGFGLRHQYPFDKQHPAENNLDELRKRLKGSDAMLLQACDALGLEASFSVVYKLFDGIVLLDKIVSIPEVTDDDSSLVPHLVEECGGRLLDYDGWDETYYEKCLPVTWATPYTGNNEMISAYAYYGNEPDLSLAYIYVCLTAKASPVSMPIKTQISLRLQIRTCPRDIGMHS</sequence>
<dbReference type="OrthoDB" id="27483at2759"/>
<dbReference type="PANTHER" id="PTHR33099:SF14">
    <property type="entry name" value="PROLYL 4-HYDROXYLASE ALPHA SUBUNIT FE(2+) 2OG DIOXYGENASE DOMAIN-CONTAINING PROTEIN"/>
    <property type="match status" value="1"/>
</dbReference>
<dbReference type="GO" id="GO:0016705">
    <property type="term" value="F:oxidoreductase activity, acting on paired donors, with incorporation or reduction of molecular oxygen"/>
    <property type="evidence" value="ECO:0007669"/>
    <property type="project" value="InterPro"/>
</dbReference>
<keyword evidence="5" id="KW-0408">Iron</keyword>
<proteinExistence type="predicted"/>